<name>A0ABY7EFS3_MYAAR</name>
<dbReference type="Pfam" id="PF04707">
    <property type="entry name" value="PRELI"/>
    <property type="match status" value="1"/>
</dbReference>
<protein>
    <submittedName>
        <fullName evidence="2">PRLD2-like protein</fullName>
    </submittedName>
</protein>
<accession>A0ABY7EFS3</accession>
<organism evidence="2 3">
    <name type="scientific">Mya arenaria</name>
    <name type="common">Soft-shell clam</name>
    <dbReference type="NCBI Taxonomy" id="6604"/>
    <lineage>
        <taxon>Eukaryota</taxon>
        <taxon>Metazoa</taxon>
        <taxon>Spiralia</taxon>
        <taxon>Lophotrochozoa</taxon>
        <taxon>Mollusca</taxon>
        <taxon>Bivalvia</taxon>
        <taxon>Autobranchia</taxon>
        <taxon>Heteroconchia</taxon>
        <taxon>Euheterodonta</taxon>
        <taxon>Imparidentia</taxon>
        <taxon>Neoheterodontei</taxon>
        <taxon>Myida</taxon>
        <taxon>Myoidea</taxon>
        <taxon>Myidae</taxon>
        <taxon>Mya</taxon>
    </lineage>
</organism>
<evidence type="ECO:0000313" key="2">
    <source>
        <dbReference type="EMBL" id="WAR08857.1"/>
    </source>
</evidence>
<gene>
    <name evidence="2" type="ORF">MAR_018815</name>
</gene>
<reference evidence="2" key="1">
    <citation type="submission" date="2022-11" db="EMBL/GenBank/DDBJ databases">
        <title>Centuries of genome instability and evolution in soft-shell clam transmissible cancer (bioRxiv).</title>
        <authorList>
            <person name="Hart S.F.M."/>
            <person name="Yonemitsu M.A."/>
            <person name="Giersch R.M."/>
            <person name="Beal B.F."/>
            <person name="Arriagada G."/>
            <person name="Davis B.W."/>
            <person name="Ostrander E.A."/>
            <person name="Goff S.P."/>
            <person name="Metzger M.J."/>
        </authorList>
    </citation>
    <scope>NUCLEOTIDE SEQUENCE</scope>
    <source>
        <strain evidence="2">MELC-2E11</strain>
        <tissue evidence="2">Siphon/mantle</tissue>
    </source>
</reference>
<dbReference type="PROSITE" id="PS50904">
    <property type="entry name" value="PRELI_MSF1"/>
    <property type="match status" value="1"/>
</dbReference>
<keyword evidence="3" id="KW-1185">Reference proteome</keyword>
<dbReference type="InterPro" id="IPR006797">
    <property type="entry name" value="PRELI/MSF1_dom"/>
</dbReference>
<feature type="domain" description="PRELI/MSF1" evidence="1">
    <location>
        <begin position="105"/>
        <end position="280"/>
    </location>
</feature>
<evidence type="ECO:0000259" key="1">
    <source>
        <dbReference type="PROSITE" id="PS50904"/>
    </source>
</evidence>
<dbReference type="Proteomes" id="UP001164746">
    <property type="component" value="Chromosome 6"/>
</dbReference>
<dbReference type="EMBL" id="CP111017">
    <property type="protein sequence ID" value="WAR08857.1"/>
    <property type="molecule type" value="Genomic_DNA"/>
</dbReference>
<feature type="non-terminal residue" evidence="2">
    <location>
        <position position="1"/>
    </location>
</feature>
<dbReference type="PANTHER" id="PTHR11158">
    <property type="entry name" value="MSF1/PX19 RELATED"/>
    <property type="match status" value="1"/>
</dbReference>
<sequence length="288" mass="32811">RTTSARRLDGGFRESEHSRNLRPAIFLTHRVFDHILEIPKLTPSSNLSAKARSSSRISCSKGVRVDFSMHFYPFQATTGSKCHNQKVSLSSAKGIESSRNKLLFDAIYPELPPLGVVVSVTSTSTTLWSKYPSAKEKFVRKIEVQDAKEDHVRGVSYKRSVAYCDNVIPGFLRTIRVLNESAILLEEESWFDKRQNQLSLTSRNLTWANYARLYEKSKFRQHDSNPNWTVFEQHGSIDIHGIGPLGRVIEMFAQRFLHLGVKRGFMIMEDLLKERSGNGTHNMSNMCS</sequence>
<dbReference type="InterPro" id="IPR037365">
    <property type="entry name" value="Slowmo/Ups"/>
</dbReference>
<evidence type="ECO:0000313" key="3">
    <source>
        <dbReference type="Proteomes" id="UP001164746"/>
    </source>
</evidence>
<proteinExistence type="predicted"/>